<comment type="similarity">
    <text evidence="1">Belongs to the RMI1 family.</text>
</comment>
<dbReference type="PANTHER" id="PTHR14790:SF15">
    <property type="entry name" value="RECQ-MEDIATED GENOME INSTABILITY PROTEIN 1"/>
    <property type="match status" value="1"/>
</dbReference>
<evidence type="ECO:0000259" key="4">
    <source>
        <dbReference type="Pfam" id="PF21000"/>
    </source>
</evidence>
<dbReference type="EMBL" id="AFWA02000003">
    <property type="protein sequence ID" value="EMR10884.1"/>
    <property type="molecule type" value="Genomic_DNA"/>
</dbReference>
<dbReference type="SMART" id="SM01161">
    <property type="entry name" value="DUF1767"/>
    <property type="match status" value="1"/>
</dbReference>
<dbReference type="GO" id="GO:0031422">
    <property type="term" value="C:RecQ family helicase-topoisomerase III complex"/>
    <property type="evidence" value="ECO:0007669"/>
    <property type="project" value="EnsemblFungi"/>
</dbReference>
<sequence length="223" mass="25640">MNLRAEKVLKFLESKFLYVHLNWVEETLHQIDVSLNDKQLEQQIIQYLLNSDIKKSLTFQSCLPADIFDKHNQVLPGPYCLQIIHVQDIGISIFNQLEYLEQFDESGTIKSYNVIWNNLSDIDDDEILDTDKPASKKFCKLLLEDSSGLCVWAIEHKPIKHIHIGINLGTKILLKNILVLRGVLILNPSNITFLGGQIFELNKNYFPSGLKNQLKSALYNMNI</sequence>
<accession>M7PKA6</accession>
<dbReference type="OMA" id="MTSPDQI"/>
<dbReference type="Proteomes" id="UP000011958">
    <property type="component" value="Unassembled WGS sequence"/>
</dbReference>
<reference evidence="6" key="1">
    <citation type="journal article" date="2016" name="Nat. Commun.">
        <title>Genome analysis of three Pneumocystis species reveals adaptation mechanisms to life exclusively in mammalian hosts.</title>
        <authorList>
            <person name="Ma L."/>
            <person name="Chen Z."/>
            <person name="Huang D.W."/>
            <person name="Kutty G."/>
            <person name="Ishihara M."/>
            <person name="Wang H."/>
            <person name="Abouelleil A."/>
            <person name="Bishop L."/>
            <person name="Davey E."/>
            <person name="Deng R."/>
            <person name="Deng X."/>
            <person name="Fan L."/>
            <person name="Fantoni G."/>
            <person name="Fitzgerald M."/>
            <person name="Gogineni E."/>
            <person name="Goldberg J.M."/>
            <person name="Handley G."/>
            <person name="Hu X."/>
            <person name="Huber C."/>
            <person name="Jiao X."/>
            <person name="Jones K."/>
            <person name="Levin J.Z."/>
            <person name="Liu Y."/>
            <person name="Macdonald P."/>
            <person name="Melnikov A."/>
            <person name="Raley C."/>
            <person name="Sassi M."/>
            <person name="Sherman B.T."/>
            <person name="Song X."/>
            <person name="Sykes S."/>
            <person name="Tran B."/>
            <person name="Walsh L."/>
            <person name="Xia Y."/>
            <person name="Yang J."/>
            <person name="Young S."/>
            <person name="Zeng Q."/>
            <person name="Zheng X."/>
            <person name="Stephens R."/>
            <person name="Nusbaum C."/>
            <person name="Birren B.W."/>
            <person name="Azadi P."/>
            <person name="Lempicki R.A."/>
            <person name="Cuomo C.A."/>
            <person name="Kovacs J.A."/>
        </authorList>
    </citation>
    <scope>NUCLEOTIDE SEQUENCE [LARGE SCALE GENOMIC DNA]</scope>
    <source>
        <strain evidence="6">B123</strain>
    </source>
</reference>
<dbReference type="RefSeq" id="XP_007872943.1">
    <property type="nucleotide sequence ID" value="XM_007874752.1"/>
</dbReference>
<protein>
    <recommendedName>
        <fullName evidence="2">RecQ-mediated genome instability protein 1</fullName>
    </recommendedName>
</protein>
<gene>
    <name evidence="5" type="ORF">PNEG_01030</name>
</gene>
<dbReference type="Pfam" id="PF08585">
    <property type="entry name" value="RMI1_N_C"/>
    <property type="match status" value="1"/>
</dbReference>
<proteinExistence type="inferred from homology"/>
<evidence type="ECO:0000313" key="5">
    <source>
        <dbReference type="EMBL" id="EMR10884.1"/>
    </source>
</evidence>
<dbReference type="InterPro" id="IPR013894">
    <property type="entry name" value="RMI1_OB"/>
</dbReference>
<dbReference type="GO" id="GO:0000712">
    <property type="term" value="P:resolution of meiotic recombination intermediates"/>
    <property type="evidence" value="ECO:0007669"/>
    <property type="project" value="TreeGrafter"/>
</dbReference>
<dbReference type="InterPro" id="IPR042470">
    <property type="entry name" value="RMI1_N_C_sf"/>
</dbReference>
<organism evidence="5 6">
    <name type="scientific">Pneumocystis murina (strain B123)</name>
    <name type="common">Mouse pneumocystis pneumonia agent</name>
    <name type="synonym">Pneumocystis carinii f. sp. muris</name>
    <dbReference type="NCBI Taxonomy" id="1069680"/>
    <lineage>
        <taxon>Eukaryota</taxon>
        <taxon>Fungi</taxon>
        <taxon>Dikarya</taxon>
        <taxon>Ascomycota</taxon>
        <taxon>Taphrinomycotina</taxon>
        <taxon>Pneumocystomycetes</taxon>
        <taxon>Pneumocystaceae</taxon>
        <taxon>Pneumocystis</taxon>
    </lineage>
</organism>
<name>M7PKA6_PNEMU</name>
<comment type="caution">
    <text evidence="5">The sequence shown here is derived from an EMBL/GenBank/DDBJ whole genome shotgun (WGS) entry which is preliminary data.</text>
</comment>
<dbReference type="GO" id="GO:0000724">
    <property type="term" value="P:double-strand break repair via homologous recombination"/>
    <property type="evidence" value="ECO:0007669"/>
    <property type="project" value="TreeGrafter"/>
</dbReference>
<keyword evidence="6" id="KW-1185">Reference proteome</keyword>
<dbReference type="GO" id="GO:0016604">
    <property type="term" value="C:nuclear body"/>
    <property type="evidence" value="ECO:0007669"/>
    <property type="project" value="TreeGrafter"/>
</dbReference>
<dbReference type="GeneID" id="19894728"/>
<dbReference type="PANTHER" id="PTHR14790">
    <property type="entry name" value="RECQ-MEDIATED GENOME INSTABILITY PROTEIN 1 RMI1"/>
    <property type="match status" value="1"/>
</dbReference>
<dbReference type="eggNOG" id="KOG3683">
    <property type="taxonomic scope" value="Eukaryota"/>
</dbReference>
<evidence type="ECO:0000313" key="6">
    <source>
        <dbReference type="Proteomes" id="UP000011958"/>
    </source>
</evidence>
<feature type="domain" description="RMI1 N-terminal" evidence="4">
    <location>
        <begin position="12"/>
        <end position="56"/>
    </location>
</feature>
<dbReference type="InterPro" id="IPR049363">
    <property type="entry name" value="RMI1_N"/>
</dbReference>
<dbReference type="Pfam" id="PF21000">
    <property type="entry name" value="RMI1_N_N"/>
    <property type="match status" value="1"/>
</dbReference>
<dbReference type="STRING" id="1069680.M7PKA6"/>
<dbReference type="Gene3D" id="2.40.50.770">
    <property type="entry name" value="RecQ-mediated genome instability protein Rmi1, C-terminal domain"/>
    <property type="match status" value="1"/>
</dbReference>
<dbReference type="AlphaFoldDB" id="M7PKA6"/>
<dbReference type="HOGENOM" id="CLU_1240588_0_0_1"/>
<feature type="domain" description="RecQ mediated genome instability protein 1 OB-fold" evidence="3">
    <location>
        <begin position="63"/>
        <end position="206"/>
    </location>
</feature>
<evidence type="ECO:0000259" key="3">
    <source>
        <dbReference type="Pfam" id="PF08585"/>
    </source>
</evidence>
<dbReference type="VEuPathDB" id="FungiDB:PNEG_01030"/>
<evidence type="ECO:0000256" key="1">
    <source>
        <dbReference type="ARBA" id="ARBA00006395"/>
    </source>
</evidence>
<evidence type="ECO:0000256" key="2">
    <source>
        <dbReference type="ARBA" id="ARBA00018987"/>
    </source>
</evidence>
<dbReference type="OrthoDB" id="341511at2759"/>